<gene>
    <name evidence="1" type="ORF">Forpe1208_v006438</name>
</gene>
<sequence length="556" mass="62904">MAPPNPLFTPTKGKYLGPEEFYASLDDYVNPNANVFGEYHSSLYYANQPYFFDSAFCGHDDSSITQGDLFGARIVHRTEMDIDSEDSRPTCHVEEDSNLYGPESPNTNPTHPVYLFGPFALVGSTINPELLSSNGSAGVENHIKHDTAESVLLEKESITSDRKIMQDQIKADFDEEMLQDAMAILKFQSLVVLSEQDRARLRKDIPIMMDEWATQELADTLSALEDQSIVDSIYKLHQLILSYIKDYLNKATSDFLPRAYRGLPVVDSDLTSTEHPRLEGGFDLDLLDKSGRKLLFWAFLRHELMSKVRLYVAIVHRRYRPRVELGRRGGHKFLPWEDEAIRCVQTYIQTLYTAFFSEWSGAEVPDPPPLGLGRSNSIVCETTQWVEALTDDKSVCATAAARLPDYGLEPIMGLMDERRKQQRQEASIEPALSLVRNANFRCDYDRAHKETVSGSFDRKKGLVPELWKDIVLRHGTPRNYTQENLALLRQRAWVFFWGSSAHPQREALLNISQEAGTGFSGLKGWERSFFQGGPASADSEEMDGGYVLDSITVQQT</sequence>
<accession>A0A8J5PA11</accession>
<dbReference type="AlphaFoldDB" id="A0A8J5PA11"/>
<protein>
    <submittedName>
        <fullName evidence="1">Uncharacterized protein</fullName>
    </submittedName>
</protein>
<evidence type="ECO:0000313" key="2">
    <source>
        <dbReference type="Proteomes" id="UP000694050"/>
    </source>
</evidence>
<comment type="caution">
    <text evidence="1">The sequence shown here is derived from an EMBL/GenBank/DDBJ whole genome shotgun (WGS) entry which is preliminary data.</text>
</comment>
<proteinExistence type="predicted"/>
<organism evidence="1 2">
    <name type="scientific">Fusarium oxysporum f. sp. rapae</name>
    <dbReference type="NCBI Taxonomy" id="485398"/>
    <lineage>
        <taxon>Eukaryota</taxon>
        <taxon>Fungi</taxon>
        <taxon>Dikarya</taxon>
        <taxon>Ascomycota</taxon>
        <taxon>Pezizomycotina</taxon>
        <taxon>Sordariomycetes</taxon>
        <taxon>Hypocreomycetidae</taxon>
        <taxon>Hypocreales</taxon>
        <taxon>Nectriaceae</taxon>
        <taxon>Fusarium</taxon>
        <taxon>Fusarium oxysporum species complex</taxon>
    </lineage>
</organism>
<name>A0A8J5PA11_FUSOX</name>
<evidence type="ECO:0000313" key="1">
    <source>
        <dbReference type="EMBL" id="KAG7415112.1"/>
    </source>
</evidence>
<dbReference type="Proteomes" id="UP000694050">
    <property type="component" value="Unassembled WGS sequence"/>
</dbReference>
<dbReference type="EMBL" id="JAELUQ010000004">
    <property type="protein sequence ID" value="KAG7415112.1"/>
    <property type="molecule type" value="Genomic_DNA"/>
</dbReference>
<reference evidence="1" key="1">
    <citation type="submission" date="2021-04" db="EMBL/GenBank/DDBJ databases">
        <title>First draft genome resource for Brassicaceae pathogens Fusarium oxysporum f. sp. raphani and Fusarium oxysporum f. sp. rapae.</title>
        <authorList>
            <person name="Asai S."/>
        </authorList>
    </citation>
    <scope>NUCLEOTIDE SEQUENCE</scope>
    <source>
        <strain evidence="1">Tf1208</strain>
    </source>
</reference>